<dbReference type="EMBL" id="FWXT01000002">
    <property type="protein sequence ID" value="SMC86244.1"/>
    <property type="molecule type" value="Genomic_DNA"/>
</dbReference>
<comment type="pathway">
    <text evidence="1">Cofactor biosynthesis; thiamine diphosphate biosynthesis.</text>
</comment>
<dbReference type="GO" id="GO:0005829">
    <property type="term" value="C:cytosol"/>
    <property type="evidence" value="ECO:0007669"/>
    <property type="project" value="TreeGrafter"/>
</dbReference>
<dbReference type="STRING" id="151894.SAMN04488524_2998"/>
<proteinExistence type="predicted"/>
<dbReference type="GO" id="GO:0009228">
    <property type="term" value="P:thiamine biosynthetic process"/>
    <property type="evidence" value="ECO:0007669"/>
    <property type="project" value="InterPro"/>
</dbReference>
<accession>A0A1W2CMN1</accession>
<dbReference type="GO" id="GO:0008902">
    <property type="term" value="F:hydroxymethylpyrimidine kinase activity"/>
    <property type="evidence" value="ECO:0007669"/>
    <property type="project" value="UniProtKB-EC"/>
</dbReference>
<dbReference type="SUPFAM" id="SSF53613">
    <property type="entry name" value="Ribokinase-like"/>
    <property type="match status" value="1"/>
</dbReference>
<dbReference type="InterPro" id="IPR013749">
    <property type="entry name" value="PM/HMP-P_kinase-1"/>
</dbReference>
<dbReference type="PANTHER" id="PTHR20858:SF17">
    <property type="entry name" value="HYDROXYMETHYLPYRIMIDINE_PHOSPHOMETHYLPYRIMIDINE KINASE THI20-RELATED"/>
    <property type="match status" value="1"/>
</dbReference>
<organism evidence="4 5">
    <name type="scientific">Pedobacter africanus</name>
    <dbReference type="NCBI Taxonomy" id="151894"/>
    <lineage>
        <taxon>Bacteria</taxon>
        <taxon>Pseudomonadati</taxon>
        <taxon>Bacteroidota</taxon>
        <taxon>Sphingobacteriia</taxon>
        <taxon>Sphingobacteriales</taxon>
        <taxon>Sphingobacteriaceae</taxon>
        <taxon>Pedobacter</taxon>
    </lineage>
</organism>
<keyword evidence="5" id="KW-1185">Reference proteome</keyword>
<dbReference type="CDD" id="cd01169">
    <property type="entry name" value="HMPP_kinase"/>
    <property type="match status" value="1"/>
</dbReference>
<evidence type="ECO:0000259" key="3">
    <source>
        <dbReference type="Pfam" id="PF08543"/>
    </source>
</evidence>
<protein>
    <recommendedName>
        <fullName evidence="2">hydroxymethylpyrimidine kinase</fullName>
        <ecNumber evidence="2">2.7.1.49</ecNumber>
    </recommendedName>
</protein>
<dbReference type="PANTHER" id="PTHR20858">
    <property type="entry name" value="PHOSPHOMETHYLPYRIMIDINE KINASE"/>
    <property type="match status" value="1"/>
</dbReference>
<dbReference type="EC" id="2.7.1.49" evidence="2"/>
<evidence type="ECO:0000256" key="2">
    <source>
        <dbReference type="ARBA" id="ARBA00012135"/>
    </source>
</evidence>
<dbReference type="OrthoDB" id="9810880at2"/>
<dbReference type="GO" id="GO:0008972">
    <property type="term" value="F:phosphomethylpyrimidine kinase activity"/>
    <property type="evidence" value="ECO:0007669"/>
    <property type="project" value="InterPro"/>
</dbReference>
<name>A0A1W2CMN1_9SPHI</name>
<dbReference type="RefSeq" id="WP_084239822.1">
    <property type="nucleotide sequence ID" value="NZ_FWXT01000002.1"/>
</dbReference>
<evidence type="ECO:0000256" key="1">
    <source>
        <dbReference type="ARBA" id="ARBA00004948"/>
    </source>
</evidence>
<dbReference type="InterPro" id="IPR029056">
    <property type="entry name" value="Ribokinase-like"/>
</dbReference>
<keyword evidence="4" id="KW-0808">Transferase</keyword>
<reference evidence="5" key="1">
    <citation type="submission" date="2017-04" db="EMBL/GenBank/DDBJ databases">
        <authorList>
            <person name="Varghese N."/>
            <person name="Submissions S."/>
        </authorList>
    </citation>
    <scope>NUCLEOTIDE SEQUENCE [LARGE SCALE GENOMIC DNA]</scope>
    <source>
        <strain evidence="5">DSM 12126</strain>
    </source>
</reference>
<keyword evidence="4" id="KW-0418">Kinase</keyword>
<dbReference type="Gene3D" id="3.40.1190.20">
    <property type="match status" value="1"/>
</dbReference>
<feature type="domain" description="Pyridoxamine kinase/Phosphomethylpyrimidine kinase" evidence="3">
    <location>
        <begin position="15"/>
        <end position="245"/>
    </location>
</feature>
<dbReference type="AlphaFoldDB" id="A0A1W2CMN1"/>
<dbReference type="InterPro" id="IPR004399">
    <property type="entry name" value="HMP/HMP-P_kinase_dom"/>
</dbReference>
<sequence>MQQLRPYVMSLAGFDPSAGAGILADIKCFEQLQVYGFGVCTALTIQTDDAFLKNDWLDARQIIDQTVPLLDKFEIKACKIGLIKDLDTLHEVLDFLKLKAPAIKIVLDPVWKASTGYTFHHWDEGLKKMIPVLNQLDLITPNYPEMQALAGEAIPQEAAKIWSAYCPVLLKGGHISTAAGTDYLFEARGLRVLDPDAGQVYQKHGSGCVLSAVITAELAKGSDLYAACLLAKKYIEQFLNSSPSLLGYHHL</sequence>
<dbReference type="Proteomes" id="UP000192756">
    <property type="component" value="Unassembled WGS sequence"/>
</dbReference>
<dbReference type="Pfam" id="PF08543">
    <property type="entry name" value="Phos_pyr_kin"/>
    <property type="match status" value="1"/>
</dbReference>
<evidence type="ECO:0000313" key="5">
    <source>
        <dbReference type="Proteomes" id="UP000192756"/>
    </source>
</evidence>
<evidence type="ECO:0000313" key="4">
    <source>
        <dbReference type="EMBL" id="SMC86244.1"/>
    </source>
</evidence>
<gene>
    <name evidence="4" type="ORF">SAMN04488524_2998</name>
</gene>